<evidence type="ECO:0000313" key="1">
    <source>
        <dbReference type="EMBL" id="MPC63848.1"/>
    </source>
</evidence>
<gene>
    <name evidence="1" type="ORF">E2C01_057954</name>
</gene>
<accession>A0A5B7H413</accession>
<reference evidence="1 2" key="1">
    <citation type="submission" date="2019-05" db="EMBL/GenBank/DDBJ databases">
        <title>Another draft genome of Portunus trituberculatus and its Hox gene families provides insights of decapod evolution.</title>
        <authorList>
            <person name="Jeong J.-H."/>
            <person name="Song I."/>
            <person name="Kim S."/>
            <person name="Choi T."/>
            <person name="Kim D."/>
            <person name="Ryu S."/>
            <person name="Kim W."/>
        </authorList>
    </citation>
    <scope>NUCLEOTIDE SEQUENCE [LARGE SCALE GENOMIC DNA]</scope>
    <source>
        <tissue evidence="1">Muscle</tissue>
    </source>
</reference>
<dbReference type="Proteomes" id="UP000324222">
    <property type="component" value="Unassembled WGS sequence"/>
</dbReference>
<evidence type="ECO:0000313" key="2">
    <source>
        <dbReference type="Proteomes" id="UP000324222"/>
    </source>
</evidence>
<keyword evidence="2" id="KW-1185">Reference proteome</keyword>
<proteinExistence type="predicted"/>
<sequence>MAMPSGLCGNRPASVYSKIFPRHFASLHCLLHLVHLKPDSPGREVARAVCLAAGHKTAPGNVAVRYDSLGECHLADRNVLAASTRIRQSV</sequence>
<organism evidence="1 2">
    <name type="scientific">Portunus trituberculatus</name>
    <name type="common">Swimming crab</name>
    <name type="synonym">Neptunus trituberculatus</name>
    <dbReference type="NCBI Taxonomy" id="210409"/>
    <lineage>
        <taxon>Eukaryota</taxon>
        <taxon>Metazoa</taxon>
        <taxon>Ecdysozoa</taxon>
        <taxon>Arthropoda</taxon>
        <taxon>Crustacea</taxon>
        <taxon>Multicrustacea</taxon>
        <taxon>Malacostraca</taxon>
        <taxon>Eumalacostraca</taxon>
        <taxon>Eucarida</taxon>
        <taxon>Decapoda</taxon>
        <taxon>Pleocyemata</taxon>
        <taxon>Brachyura</taxon>
        <taxon>Eubrachyura</taxon>
        <taxon>Portunoidea</taxon>
        <taxon>Portunidae</taxon>
        <taxon>Portuninae</taxon>
        <taxon>Portunus</taxon>
    </lineage>
</organism>
<comment type="caution">
    <text evidence="1">The sequence shown here is derived from an EMBL/GenBank/DDBJ whole genome shotgun (WGS) entry which is preliminary data.</text>
</comment>
<name>A0A5B7H413_PORTR</name>
<dbReference type="EMBL" id="VSRR010021337">
    <property type="protein sequence ID" value="MPC63848.1"/>
    <property type="molecule type" value="Genomic_DNA"/>
</dbReference>
<dbReference type="AlphaFoldDB" id="A0A5B7H413"/>
<protein>
    <submittedName>
        <fullName evidence="1">Uncharacterized protein</fullName>
    </submittedName>
</protein>